<organism evidence="10 11">
    <name type="scientific">Christensenella minuta</name>
    <dbReference type="NCBI Taxonomy" id="626937"/>
    <lineage>
        <taxon>Bacteria</taxon>
        <taxon>Bacillati</taxon>
        <taxon>Bacillota</taxon>
        <taxon>Clostridia</taxon>
        <taxon>Christensenellales</taxon>
        <taxon>Christensenellaceae</taxon>
        <taxon>Christensenella</taxon>
    </lineage>
</organism>
<dbReference type="OrthoDB" id="9785113at2"/>
<keyword evidence="6 8" id="KW-1133">Transmembrane helix</keyword>
<dbReference type="CDD" id="cd06261">
    <property type="entry name" value="TM_PBP2"/>
    <property type="match status" value="1"/>
</dbReference>
<dbReference type="EMBL" id="LSZW01000065">
    <property type="protein sequence ID" value="KXK64227.1"/>
    <property type="molecule type" value="Genomic_DNA"/>
</dbReference>
<evidence type="ECO:0000256" key="3">
    <source>
        <dbReference type="ARBA" id="ARBA00022448"/>
    </source>
</evidence>
<dbReference type="SUPFAM" id="SSF161098">
    <property type="entry name" value="MetI-like"/>
    <property type="match status" value="1"/>
</dbReference>
<dbReference type="Pfam" id="PF00528">
    <property type="entry name" value="BPD_transp_1"/>
    <property type="match status" value="1"/>
</dbReference>
<dbReference type="Gene3D" id="1.10.3720.10">
    <property type="entry name" value="MetI-like"/>
    <property type="match status" value="1"/>
</dbReference>
<feature type="transmembrane region" description="Helical" evidence="8">
    <location>
        <begin position="82"/>
        <end position="103"/>
    </location>
</feature>
<feature type="transmembrane region" description="Helical" evidence="8">
    <location>
        <begin position="145"/>
        <end position="165"/>
    </location>
</feature>
<dbReference type="RefSeq" id="WP_066521450.1">
    <property type="nucleotide sequence ID" value="NZ_CABMOF010000005.1"/>
</dbReference>
<dbReference type="GO" id="GO:0005315">
    <property type="term" value="F:phosphate transmembrane transporter activity"/>
    <property type="evidence" value="ECO:0007669"/>
    <property type="project" value="InterPro"/>
</dbReference>
<keyword evidence="5 8" id="KW-0812">Transmembrane</keyword>
<dbReference type="InterPro" id="IPR005672">
    <property type="entry name" value="Phosphate_PstA"/>
</dbReference>
<dbReference type="STRING" id="626937.HMPREF3293_02871"/>
<dbReference type="KEGG" id="cmiu:B1H56_02615"/>
<reference evidence="10 11" key="1">
    <citation type="submission" date="2016-02" db="EMBL/GenBank/DDBJ databases">
        <authorList>
            <person name="Wen L."/>
            <person name="He K."/>
            <person name="Yang H."/>
        </authorList>
    </citation>
    <scope>NUCLEOTIDE SEQUENCE [LARGE SCALE GENOMIC DNA]</scope>
    <source>
        <strain evidence="10 11">DSM 22607</strain>
    </source>
</reference>
<evidence type="ECO:0000313" key="11">
    <source>
        <dbReference type="Proteomes" id="UP000070366"/>
    </source>
</evidence>
<feature type="transmembrane region" description="Helical" evidence="8">
    <location>
        <begin position="115"/>
        <end position="139"/>
    </location>
</feature>
<comment type="caution">
    <text evidence="10">The sequence shown here is derived from an EMBL/GenBank/DDBJ whole genome shotgun (WGS) entry which is preliminary data.</text>
</comment>
<gene>
    <name evidence="10" type="ORF">HMPREF3293_02871</name>
</gene>
<evidence type="ECO:0000256" key="8">
    <source>
        <dbReference type="RuleBase" id="RU363043"/>
    </source>
</evidence>
<evidence type="ECO:0000256" key="5">
    <source>
        <dbReference type="ARBA" id="ARBA00022692"/>
    </source>
</evidence>
<comment type="subcellular location">
    <subcellularLocation>
        <location evidence="1 8">Cell membrane</location>
        <topology evidence="1 8">Multi-pass membrane protein</topology>
    </subcellularLocation>
</comment>
<evidence type="ECO:0000256" key="6">
    <source>
        <dbReference type="ARBA" id="ARBA00022989"/>
    </source>
</evidence>
<dbReference type="Proteomes" id="UP000070366">
    <property type="component" value="Unassembled WGS sequence"/>
</dbReference>
<protein>
    <recommendedName>
        <fullName evidence="8">Phosphate transport system permease protein PstA</fullName>
    </recommendedName>
</protein>
<evidence type="ECO:0000256" key="2">
    <source>
        <dbReference type="ARBA" id="ARBA00007069"/>
    </source>
</evidence>
<accession>A0A136Q0Q2</accession>
<dbReference type="InterPro" id="IPR035906">
    <property type="entry name" value="MetI-like_sf"/>
</dbReference>
<sequence length="295" mass="31727">MKSSAEKLSNDISLMKKKRRPKDAAQKFAIYACAILTVVILFYLLVYIMVRGLPNVNWEFLSTAPSALNKTIGILPSILNTLYMIGITLLIATPIGVGAAIFLNEYAKRGKIVKIIEFTTETLAGIPSVLFGLFGAMFFGVTLALGYSIIAGALTLVLMILPIIVRTTQEALKTVPNEYREGALGVGTTKWHMIRTIILPGALPGIITAVILAVGRIVGESAALLFTSGIGTNMPANFFGHMTESGATLTVQLYTYAAKGQNEPAFGIAAVLVIIVLVINLLTNYLSKRFGNKNK</sequence>
<dbReference type="PANTHER" id="PTHR43470:SF3">
    <property type="entry name" value="PHOSPHATE TRANSPORT SYSTEM PERMEASE PROTEIN PSTA-RELATED"/>
    <property type="match status" value="1"/>
</dbReference>
<comment type="similarity">
    <text evidence="2 8">Belongs to the binding-protein-dependent transport system permease family. CysTW subfamily.</text>
</comment>
<evidence type="ECO:0000259" key="9">
    <source>
        <dbReference type="PROSITE" id="PS50928"/>
    </source>
</evidence>
<evidence type="ECO:0000256" key="4">
    <source>
        <dbReference type="ARBA" id="ARBA00022475"/>
    </source>
</evidence>
<dbReference type="PATRIC" id="fig|626937.4.peg.2832"/>
<feature type="transmembrane region" description="Helical" evidence="8">
    <location>
        <begin position="197"/>
        <end position="218"/>
    </location>
</feature>
<evidence type="ECO:0000256" key="7">
    <source>
        <dbReference type="ARBA" id="ARBA00023136"/>
    </source>
</evidence>
<dbReference type="InterPro" id="IPR000515">
    <property type="entry name" value="MetI-like"/>
</dbReference>
<keyword evidence="11" id="KW-1185">Reference proteome</keyword>
<dbReference type="PANTHER" id="PTHR43470">
    <property type="entry name" value="PHOSPHATE TRANSPORT SYSTEM PERMEASE PROTEIN PSTA-RELATED"/>
    <property type="match status" value="1"/>
</dbReference>
<keyword evidence="7 8" id="KW-0472">Membrane</keyword>
<name>A0A136Q0Q2_9FIRM</name>
<dbReference type="PROSITE" id="PS50928">
    <property type="entry name" value="ABC_TM1"/>
    <property type="match status" value="1"/>
</dbReference>
<evidence type="ECO:0000256" key="1">
    <source>
        <dbReference type="ARBA" id="ARBA00004651"/>
    </source>
</evidence>
<dbReference type="GO" id="GO:0005886">
    <property type="term" value="C:plasma membrane"/>
    <property type="evidence" value="ECO:0007669"/>
    <property type="project" value="UniProtKB-SubCell"/>
</dbReference>
<proteinExistence type="inferred from homology"/>
<feature type="transmembrane region" description="Helical" evidence="8">
    <location>
        <begin position="265"/>
        <end position="286"/>
    </location>
</feature>
<feature type="domain" description="ABC transmembrane type-1" evidence="9">
    <location>
        <begin position="78"/>
        <end position="287"/>
    </location>
</feature>
<keyword evidence="4 8" id="KW-1003">Cell membrane</keyword>
<dbReference type="GO" id="GO:0035435">
    <property type="term" value="P:phosphate ion transmembrane transport"/>
    <property type="evidence" value="ECO:0007669"/>
    <property type="project" value="InterPro"/>
</dbReference>
<keyword evidence="3" id="KW-0813">Transport</keyword>
<feature type="transmembrane region" description="Helical" evidence="8">
    <location>
        <begin position="28"/>
        <end position="50"/>
    </location>
</feature>
<evidence type="ECO:0000313" key="10">
    <source>
        <dbReference type="EMBL" id="KXK64227.1"/>
    </source>
</evidence>
<dbReference type="AlphaFoldDB" id="A0A136Q0Q2"/>
<dbReference type="NCBIfam" id="TIGR00974">
    <property type="entry name" value="3a0107s02c"/>
    <property type="match status" value="1"/>
</dbReference>